<organism evidence="3 4">
    <name type="scientific">Glycomyces albidus</name>
    <dbReference type="NCBI Taxonomy" id="2656774"/>
    <lineage>
        <taxon>Bacteria</taxon>
        <taxon>Bacillati</taxon>
        <taxon>Actinomycetota</taxon>
        <taxon>Actinomycetes</taxon>
        <taxon>Glycomycetales</taxon>
        <taxon>Glycomycetaceae</taxon>
        <taxon>Glycomyces</taxon>
    </lineage>
</organism>
<gene>
    <name evidence="3" type="ORF">GFD30_02090</name>
</gene>
<proteinExistence type="predicted"/>
<comment type="caution">
    <text evidence="3">The sequence shown here is derived from an EMBL/GenBank/DDBJ whole genome shotgun (WGS) entry which is preliminary data.</text>
</comment>
<feature type="region of interest" description="Disordered" evidence="1">
    <location>
        <begin position="1"/>
        <end position="23"/>
    </location>
</feature>
<evidence type="ECO:0000256" key="1">
    <source>
        <dbReference type="SAM" id="MobiDB-lite"/>
    </source>
</evidence>
<feature type="transmembrane region" description="Helical" evidence="2">
    <location>
        <begin position="46"/>
        <end position="73"/>
    </location>
</feature>
<accession>A0A6L5G2K1</accession>
<keyword evidence="2" id="KW-0812">Transmembrane</keyword>
<dbReference type="RefSeq" id="WP_153023574.1">
    <property type="nucleotide sequence ID" value="NZ_WIAO01000002.1"/>
</dbReference>
<evidence type="ECO:0000313" key="3">
    <source>
        <dbReference type="EMBL" id="MQM24376.1"/>
    </source>
</evidence>
<sequence>MEPDAEPKEAALGPEPPASSPILDRISTKRRHDHGRPLMVPDRPGTLIAAQVFVGLQAVALVCCGILPVFFWWPAFMAAVVYFLPVVGGGDSWLWIAMAIVPIGAAAYAVVTIMRLGNGDRRSRTWVGAGLAVLIALAVAGALLMWVNEHGGIRLAVVSALPSVLLQSFAWMCTHVEPTEQWFRECESYLDERRP</sequence>
<keyword evidence="2" id="KW-0472">Membrane</keyword>
<name>A0A6L5G2K1_9ACTN</name>
<dbReference type="EMBL" id="WIAO01000002">
    <property type="protein sequence ID" value="MQM24376.1"/>
    <property type="molecule type" value="Genomic_DNA"/>
</dbReference>
<feature type="transmembrane region" description="Helical" evidence="2">
    <location>
        <begin position="126"/>
        <end position="147"/>
    </location>
</feature>
<keyword evidence="4" id="KW-1185">Reference proteome</keyword>
<evidence type="ECO:0000256" key="2">
    <source>
        <dbReference type="SAM" id="Phobius"/>
    </source>
</evidence>
<reference evidence="3 4" key="1">
    <citation type="submission" date="2019-10" db="EMBL/GenBank/DDBJ databases">
        <title>Glycomyces albidus sp. nov., a novel actinomycete isolated from rhizosphere soil of wheat (Triticum aestivum L.).</title>
        <authorList>
            <person name="Qian L."/>
        </authorList>
    </citation>
    <scope>NUCLEOTIDE SEQUENCE [LARGE SCALE GENOMIC DNA]</scope>
    <source>
        <strain evidence="3 4">NEAU-7082</strain>
    </source>
</reference>
<keyword evidence="2" id="KW-1133">Transmembrane helix</keyword>
<protein>
    <submittedName>
        <fullName evidence="3">Uncharacterized protein</fullName>
    </submittedName>
</protein>
<feature type="transmembrane region" description="Helical" evidence="2">
    <location>
        <begin position="93"/>
        <end position="114"/>
    </location>
</feature>
<dbReference type="Proteomes" id="UP000477750">
    <property type="component" value="Unassembled WGS sequence"/>
</dbReference>
<dbReference type="AlphaFoldDB" id="A0A6L5G2K1"/>
<evidence type="ECO:0000313" key="4">
    <source>
        <dbReference type="Proteomes" id="UP000477750"/>
    </source>
</evidence>